<organism evidence="1 2">
    <name type="scientific">Brevibacillus laterosporus LMG 15441</name>
    <dbReference type="NCBI Taxonomy" id="1042163"/>
    <lineage>
        <taxon>Bacteria</taxon>
        <taxon>Bacillati</taxon>
        <taxon>Bacillota</taxon>
        <taxon>Bacilli</taxon>
        <taxon>Bacillales</taxon>
        <taxon>Paenibacillaceae</taxon>
        <taxon>Brevibacillus</taxon>
    </lineage>
</organism>
<proteinExistence type="predicted"/>
<dbReference type="Proteomes" id="UP000005850">
    <property type="component" value="Chromosome"/>
</dbReference>
<dbReference type="AlphaFoldDB" id="A0A075R5S9"/>
<accession>A0A075R5S9</accession>
<dbReference type="HOGENOM" id="CLU_1718832_0_0_9"/>
<name>A0A075R5S9_BRELA</name>
<reference evidence="1 2" key="1">
    <citation type="journal article" date="2011" name="J. Bacteriol.">
        <title>Genome sequence of Brevibacillus laterosporus LMG 15441, a pathogen of invertebrates.</title>
        <authorList>
            <person name="Djukic M."/>
            <person name="Poehlein A."/>
            <person name="Thurmer A."/>
            <person name="Daniel R."/>
        </authorList>
    </citation>
    <scope>NUCLEOTIDE SEQUENCE [LARGE SCALE GENOMIC DNA]</scope>
    <source>
        <strain evidence="1 2">LMG 15441</strain>
    </source>
</reference>
<keyword evidence="2" id="KW-1185">Reference proteome</keyword>
<gene>
    <name evidence="1" type="ORF">BRLA_c024710</name>
</gene>
<dbReference type="STRING" id="1042163.BRLA_c024710"/>
<evidence type="ECO:0000313" key="1">
    <source>
        <dbReference type="EMBL" id="AIG26791.1"/>
    </source>
</evidence>
<evidence type="ECO:0000313" key="2">
    <source>
        <dbReference type="Proteomes" id="UP000005850"/>
    </source>
</evidence>
<dbReference type="EMBL" id="CP007806">
    <property type="protein sequence ID" value="AIG26791.1"/>
    <property type="molecule type" value="Genomic_DNA"/>
</dbReference>
<protein>
    <submittedName>
        <fullName evidence="1">Uncharacterized protein</fullName>
    </submittedName>
</protein>
<dbReference type="KEGG" id="blr:BRLA_c024710"/>
<dbReference type="RefSeq" id="WP_003337727.1">
    <property type="nucleotide sequence ID" value="NZ_CP007806.1"/>
</dbReference>
<sequence length="152" mass="16782">MIGIPPDSSFASNNLFTQNAGYDQETVDIMEGGYEEGAYDKKAINPMNPVYTPSKNSNKRYTEKEYPYVWKINNFDPKLIGKDGTMYGAAGKEILAVTPIGKVLWRAPGHGVIGLRNDDVILVMQNIAGHNKTMKALDTKNVKNCGVLNQRA</sequence>